<feature type="region of interest" description="Disordered" evidence="1">
    <location>
        <begin position="70"/>
        <end position="97"/>
    </location>
</feature>
<sequence>MALTLGSSITELILEIGNLLNSPDNNITTFALEIPNQSFFLEINVKPKKKEKEVMNPYVVKKIMRDENSVFDKDNNYHKQKEKERHNPVFKRKNSKK</sequence>
<evidence type="ECO:0000313" key="2">
    <source>
        <dbReference type="EMBL" id="ORO93480.1"/>
    </source>
</evidence>
<proteinExistence type="predicted"/>
<feature type="compositionally biased region" description="Basic and acidic residues" evidence="1">
    <location>
        <begin position="70"/>
        <end position="87"/>
    </location>
</feature>
<comment type="caution">
    <text evidence="2">The sequence shown here is derived from an EMBL/GenBank/DDBJ whole genome shotgun (WGS) entry which is preliminary data.</text>
</comment>
<name>A0A1X1K263_STRMT</name>
<accession>A0A1X1K263</accession>
<dbReference type="AlphaFoldDB" id="A0A1X1K263"/>
<protein>
    <submittedName>
        <fullName evidence="2">Uncharacterized protein</fullName>
    </submittedName>
</protein>
<dbReference type="Proteomes" id="UP000193367">
    <property type="component" value="Unassembled WGS sequence"/>
</dbReference>
<feature type="compositionally biased region" description="Basic residues" evidence="1">
    <location>
        <begin position="88"/>
        <end position="97"/>
    </location>
</feature>
<dbReference type="RefSeq" id="WP_084865312.1">
    <property type="nucleotide sequence ID" value="NZ_NCVH01000033.1"/>
</dbReference>
<dbReference type="EMBL" id="NCVH01000033">
    <property type="protein sequence ID" value="ORO93480.1"/>
    <property type="molecule type" value="Genomic_DNA"/>
</dbReference>
<reference evidence="2 3" key="1">
    <citation type="journal article" date="2016" name="Eur. J. Clin. Microbiol. Infect. Dis.">
        <title>Whole genome sequencing as a tool for phylogenetic analysis of clinical strains of Mitis group streptococci.</title>
        <authorList>
            <person name="Rasmussen L.H."/>
            <person name="Dargis R."/>
            <person name="Hojholt K."/>
            <person name="Christensen J.J."/>
            <person name="Skovgaard O."/>
            <person name="Justesen U.S."/>
            <person name="Rosenvinge F.S."/>
            <person name="Moser C."/>
            <person name="Lukjancenko O."/>
            <person name="Rasmussen S."/>
            <person name="Nielsen X.C."/>
        </authorList>
    </citation>
    <scope>NUCLEOTIDE SEQUENCE [LARGE SCALE GENOMIC DNA]</scope>
    <source>
        <strain evidence="2 3">RH_17439_08</strain>
    </source>
</reference>
<organism evidence="2 3">
    <name type="scientific">Streptococcus mitis</name>
    <dbReference type="NCBI Taxonomy" id="28037"/>
    <lineage>
        <taxon>Bacteria</taxon>
        <taxon>Bacillati</taxon>
        <taxon>Bacillota</taxon>
        <taxon>Bacilli</taxon>
        <taxon>Lactobacillales</taxon>
        <taxon>Streptococcaceae</taxon>
        <taxon>Streptococcus</taxon>
        <taxon>Streptococcus mitis group</taxon>
    </lineage>
</organism>
<evidence type="ECO:0000313" key="3">
    <source>
        <dbReference type="Proteomes" id="UP000193367"/>
    </source>
</evidence>
<evidence type="ECO:0000256" key="1">
    <source>
        <dbReference type="SAM" id="MobiDB-lite"/>
    </source>
</evidence>
<gene>
    <name evidence="2" type="ORF">B7698_08660</name>
</gene>